<sequence>MVGEQRVGELEPRLSMVRTWTPTGLEGGQAVKHRPDDLCPGPIAVREGVLHRGERAPQRLRGVVGRKGQPDGIENIAS</sequence>
<gene>
    <name evidence="1" type="ORF">OJ962_25780</name>
</gene>
<comment type="caution">
    <text evidence="1">The sequence shown here is derived from an EMBL/GenBank/DDBJ whole genome shotgun (WGS) entry which is preliminary data.</text>
</comment>
<reference evidence="1" key="1">
    <citation type="submission" date="2022-10" db="EMBL/GenBank/DDBJ databases">
        <title>The WGS of Solirubrobacter sp. CPCC 204708.</title>
        <authorList>
            <person name="Jiang Z."/>
        </authorList>
    </citation>
    <scope>NUCLEOTIDE SEQUENCE</scope>
    <source>
        <strain evidence="1">CPCC 204708</strain>
    </source>
</reference>
<evidence type="ECO:0000313" key="2">
    <source>
        <dbReference type="Proteomes" id="UP001147700"/>
    </source>
</evidence>
<dbReference type="EMBL" id="JAPCID010000047">
    <property type="protein sequence ID" value="MDA0140932.1"/>
    <property type="molecule type" value="Genomic_DNA"/>
</dbReference>
<dbReference type="Proteomes" id="UP001147700">
    <property type="component" value="Unassembled WGS sequence"/>
</dbReference>
<proteinExistence type="predicted"/>
<name>A0ABT4RQT5_9ACTN</name>
<protein>
    <submittedName>
        <fullName evidence="1">Uncharacterized protein</fullName>
    </submittedName>
</protein>
<organism evidence="1 2">
    <name type="scientific">Solirubrobacter deserti</name>
    <dbReference type="NCBI Taxonomy" id="2282478"/>
    <lineage>
        <taxon>Bacteria</taxon>
        <taxon>Bacillati</taxon>
        <taxon>Actinomycetota</taxon>
        <taxon>Thermoleophilia</taxon>
        <taxon>Solirubrobacterales</taxon>
        <taxon>Solirubrobacteraceae</taxon>
        <taxon>Solirubrobacter</taxon>
    </lineage>
</organism>
<accession>A0ABT4RQT5</accession>
<dbReference type="RefSeq" id="WP_202958351.1">
    <property type="nucleotide sequence ID" value="NZ_JAPCID010000047.1"/>
</dbReference>
<evidence type="ECO:0000313" key="1">
    <source>
        <dbReference type="EMBL" id="MDA0140932.1"/>
    </source>
</evidence>
<keyword evidence="2" id="KW-1185">Reference proteome</keyword>